<evidence type="ECO:0000313" key="2">
    <source>
        <dbReference type="Proteomes" id="UP001458880"/>
    </source>
</evidence>
<dbReference type="GO" id="GO:0003964">
    <property type="term" value="F:RNA-directed DNA polymerase activity"/>
    <property type="evidence" value="ECO:0007669"/>
    <property type="project" value="UniProtKB-KW"/>
</dbReference>
<proteinExistence type="predicted"/>
<keyword evidence="1" id="KW-0808">Transferase</keyword>
<comment type="caution">
    <text evidence="1">The sequence shown here is derived from an EMBL/GenBank/DDBJ whole genome shotgun (WGS) entry which is preliminary data.</text>
</comment>
<protein>
    <submittedName>
        <fullName evidence="1">Reverse transcriptase (RNA-dependent DNA polymerase)</fullName>
    </submittedName>
</protein>
<organism evidence="1 2">
    <name type="scientific">Popillia japonica</name>
    <name type="common">Japanese beetle</name>
    <dbReference type="NCBI Taxonomy" id="7064"/>
    <lineage>
        <taxon>Eukaryota</taxon>
        <taxon>Metazoa</taxon>
        <taxon>Ecdysozoa</taxon>
        <taxon>Arthropoda</taxon>
        <taxon>Hexapoda</taxon>
        <taxon>Insecta</taxon>
        <taxon>Pterygota</taxon>
        <taxon>Neoptera</taxon>
        <taxon>Endopterygota</taxon>
        <taxon>Coleoptera</taxon>
        <taxon>Polyphaga</taxon>
        <taxon>Scarabaeiformia</taxon>
        <taxon>Scarabaeidae</taxon>
        <taxon>Rutelinae</taxon>
        <taxon>Popillia</taxon>
    </lineage>
</organism>
<keyword evidence="1" id="KW-0695">RNA-directed DNA polymerase</keyword>
<name>A0AAW1HGR7_POPJA</name>
<dbReference type="EMBL" id="JASPKY010001177">
    <property type="protein sequence ID" value="KAK9675308.1"/>
    <property type="molecule type" value="Genomic_DNA"/>
</dbReference>
<sequence>MSNCISAITAVSSGVPQGSHLGPILFKLGNFGVHGRLLHLITDYLTERTQYVVMSNCISAITAVSSGVPQGSHLGPILFTVYCDKNKLRLNTNKCHHIAFSQQTTPPSADLFVDGELLGEADSVVDLGVVMDSGLSFRNHVEYITRRAWRNLGFLLRVTKDFRHHSSIIMLYKSIVRPLLEYAATVWNPLYTL</sequence>
<dbReference type="AlphaFoldDB" id="A0AAW1HGR7"/>
<keyword evidence="2" id="KW-1185">Reference proteome</keyword>
<gene>
    <name evidence="1" type="ORF">QE152_g40461</name>
</gene>
<keyword evidence="1" id="KW-0548">Nucleotidyltransferase</keyword>
<reference evidence="1 2" key="1">
    <citation type="journal article" date="2024" name="BMC Genomics">
        <title>De novo assembly and annotation of Popillia japonica's genome with initial clues to its potential as an invasive pest.</title>
        <authorList>
            <person name="Cucini C."/>
            <person name="Boschi S."/>
            <person name="Funari R."/>
            <person name="Cardaioli E."/>
            <person name="Iannotti N."/>
            <person name="Marturano G."/>
            <person name="Paoli F."/>
            <person name="Bruttini M."/>
            <person name="Carapelli A."/>
            <person name="Frati F."/>
            <person name="Nardi F."/>
        </authorList>
    </citation>
    <scope>NUCLEOTIDE SEQUENCE [LARGE SCALE GENOMIC DNA]</scope>
    <source>
        <strain evidence="1">DMR45628</strain>
    </source>
</reference>
<dbReference type="Proteomes" id="UP001458880">
    <property type="component" value="Unassembled WGS sequence"/>
</dbReference>
<dbReference type="PRINTS" id="PR01345">
    <property type="entry name" value="CERVTRCPTASE"/>
</dbReference>
<dbReference type="PANTHER" id="PTHR33332">
    <property type="entry name" value="REVERSE TRANSCRIPTASE DOMAIN-CONTAINING PROTEIN"/>
    <property type="match status" value="1"/>
</dbReference>
<accession>A0AAW1HGR7</accession>
<evidence type="ECO:0000313" key="1">
    <source>
        <dbReference type="EMBL" id="KAK9675308.1"/>
    </source>
</evidence>